<dbReference type="InterPro" id="IPR023393">
    <property type="entry name" value="START-like_dom_sf"/>
</dbReference>
<sequence>MIEIHHTALAGAPVAAAFDYVDDYRHVPSWMFGITKFDPIGDQDRGLGAVYDAAMKVGPKTLGSVVKVTGWERNSLIELESIDGLYTRSRWQFEAVGETETRLTVDFHYDLPGGLAGKALGKIIEPFVAQAIRHTDATLRRQVEQGAKHSS</sequence>
<organism evidence="1 2">
    <name type="scientific">Rhodococcus opacus</name>
    <name type="common">Nocardia opaca</name>
    <dbReference type="NCBI Taxonomy" id="37919"/>
    <lineage>
        <taxon>Bacteria</taxon>
        <taxon>Bacillati</taxon>
        <taxon>Actinomycetota</taxon>
        <taxon>Actinomycetes</taxon>
        <taxon>Mycobacteriales</taxon>
        <taxon>Nocardiaceae</taxon>
        <taxon>Rhodococcus</taxon>
    </lineage>
</organism>
<evidence type="ECO:0000313" key="1">
    <source>
        <dbReference type="EMBL" id="AII05548.1"/>
    </source>
</evidence>
<evidence type="ECO:0000313" key="2">
    <source>
        <dbReference type="Proteomes" id="UP000028488"/>
    </source>
</evidence>
<dbReference type="EMBL" id="CP008947">
    <property type="protein sequence ID" value="AII05548.1"/>
    <property type="molecule type" value="Genomic_DNA"/>
</dbReference>
<dbReference type="AlphaFoldDB" id="A0A076EJZ5"/>
<protein>
    <submittedName>
        <fullName evidence="1">Polyketide cyclase</fullName>
    </submittedName>
</protein>
<reference evidence="1 2" key="1">
    <citation type="submission" date="2014-07" db="EMBL/GenBank/DDBJ databases">
        <title>Genome Sequence of Rhodococcus opacus Strain R7, a Biodegrader of Mono- and Polycyclic Aromatic Hydrocarbons.</title>
        <authorList>
            <person name="Di Gennaro P."/>
            <person name="Zampolli J."/>
            <person name="Presti I."/>
            <person name="Cappelletti M."/>
            <person name="D'Ursi P."/>
            <person name="Orro A."/>
            <person name="Mezzelani A."/>
            <person name="Milanesi L."/>
        </authorList>
    </citation>
    <scope>NUCLEOTIDE SEQUENCE [LARGE SCALE GENOMIC DNA]</scope>
    <source>
        <strain evidence="1 2">R7</strain>
    </source>
</reference>
<name>A0A076EJZ5_RHOOP</name>
<gene>
    <name evidence="1" type="ORF">EP51_13285</name>
</gene>
<dbReference type="RefSeq" id="WP_128639526.1">
    <property type="nucleotide sequence ID" value="NZ_CP008947.1"/>
</dbReference>
<dbReference type="Gene3D" id="3.30.530.20">
    <property type="match status" value="1"/>
</dbReference>
<dbReference type="CDD" id="cd07812">
    <property type="entry name" value="SRPBCC"/>
    <property type="match status" value="1"/>
</dbReference>
<dbReference type="Proteomes" id="UP000028488">
    <property type="component" value="Chromosome"/>
</dbReference>
<dbReference type="Pfam" id="PF10604">
    <property type="entry name" value="Polyketide_cyc2"/>
    <property type="match status" value="1"/>
</dbReference>
<accession>A0A076EJZ5</accession>
<dbReference type="SUPFAM" id="SSF55961">
    <property type="entry name" value="Bet v1-like"/>
    <property type="match status" value="1"/>
</dbReference>
<proteinExistence type="predicted"/>
<dbReference type="InterPro" id="IPR019587">
    <property type="entry name" value="Polyketide_cyclase/dehydratase"/>
</dbReference>
<dbReference type="eggNOG" id="COG2867">
    <property type="taxonomic scope" value="Bacteria"/>
</dbReference>